<evidence type="ECO:0000256" key="3">
    <source>
        <dbReference type="ARBA" id="ARBA00022777"/>
    </source>
</evidence>
<gene>
    <name evidence="6" type="ORF">METZ01_LOCUS213055</name>
</gene>
<dbReference type="InterPro" id="IPR053149">
    <property type="entry name" value="TPK"/>
</dbReference>
<dbReference type="GO" id="GO:0016301">
    <property type="term" value="F:kinase activity"/>
    <property type="evidence" value="ECO:0007669"/>
    <property type="project" value="UniProtKB-KW"/>
</dbReference>
<dbReference type="GO" id="GO:0009229">
    <property type="term" value="P:thiamine diphosphate biosynthetic process"/>
    <property type="evidence" value="ECO:0007669"/>
    <property type="project" value="InterPro"/>
</dbReference>
<dbReference type="SUPFAM" id="SSF63999">
    <property type="entry name" value="Thiamin pyrophosphokinase, catalytic domain"/>
    <property type="match status" value="1"/>
</dbReference>
<keyword evidence="2" id="KW-0547">Nucleotide-binding</keyword>
<dbReference type="AlphaFoldDB" id="A0A382FDV4"/>
<dbReference type="EMBL" id="UINC01048990">
    <property type="protein sequence ID" value="SVB60201.1"/>
    <property type="molecule type" value="Genomic_DNA"/>
</dbReference>
<protein>
    <recommendedName>
        <fullName evidence="5">Thiamin pyrophosphokinase catalytic domain-containing protein</fullName>
    </recommendedName>
</protein>
<sequence length="199" mass="22664">VDGGIHIFQMCDLVPTVLIGDLDSMPDFTTIDELKQSGVNVIDKWIGQTDKDYTDGQLAIMYALRELGCNGIIIYGGFPTSFDVDHFLGNLKLMRLGFCMSLVPSNFRAEMRDVFQSMYFVTSRLEIDRKNEQLQYISLIAEHGNVNVKSSTGLRWDVSNMWIDPDQPNALRNEFISEFNKVIIELVEGSDPVYVIHNW</sequence>
<evidence type="ECO:0000256" key="4">
    <source>
        <dbReference type="ARBA" id="ARBA00022840"/>
    </source>
</evidence>
<dbReference type="SUPFAM" id="SSF63862">
    <property type="entry name" value="Thiamin pyrophosphokinase, substrate-binding domain"/>
    <property type="match status" value="1"/>
</dbReference>
<dbReference type="InterPro" id="IPR036759">
    <property type="entry name" value="TPK_catalytic_sf"/>
</dbReference>
<dbReference type="InterPro" id="IPR036371">
    <property type="entry name" value="TPK_B1-bd_sf"/>
</dbReference>
<name>A0A382FDV4_9ZZZZ</name>
<accession>A0A382FDV4</accession>
<dbReference type="InterPro" id="IPR007371">
    <property type="entry name" value="TPK_catalytic"/>
</dbReference>
<keyword evidence="3" id="KW-0418">Kinase</keyword>
<evidence type="ECO:0000256" key="1">
    <source>
        <dbReference type="ARBA" id="ARBA00022679"/>
    </source>
</evidence>
<dbReference type="Pfam" id="PF04263">
    <property type="entry name" value="TPK_catalytic"/>
    <property type="match status" value="1"/>
</dbReference>
<feature type="domain" description="Thiamin pyrophosphokinase catalytic" evidence="5">
    <location>
        <begin position="1"/>
        <end position="94"/>
    </location>
</feature>
<dbReference type="PANTHER" id="PTHR41299:SF1">
    <property type="entry name" value="THIAMINE PYROPHOSPHOKINASE"/>
    <property type="match status" value="1"/>
</dbReference>
<dbReference type="GO" id="GO:0005524">
    <property type="term" value="F:ATP binding"/>
    <property type="evidence" value="ECO:0007669"/>
    <property type="project" value="UniProtKB-KW"/>
</dbReference>
<evidence type="ECO:0000313" key="6">
    <source>
        <dbReference type="EMBL" id="SVB60201.1"/>
    </source>
</evidence>
<dbReference type="GO" id="GO:0004788">
    <property type="term" value="F:thiamine diphosphokinase activity"/>
    <property type="evidence" value="ECO:0007669"/>
    <property type="project" value="InterPro"/>
</dbReference>
<dbReference type="Gene3D" id="3.40.50.10240">
    <property type="entry name" value="Thiamin pyrophosphokinase, catalytic domain"/>
    <property type="match status" value="1"/>
</dbReference>
<evidence type="ECO:0000259" key="5">
    <source>
        <dbReference type="Pfam" id="PF04263"/>
    </source>
</evidence>
<keyword evidence="1" id="KW-0808">Transferase</keyword>
<feature type="non-terminal residue" evidence="6">
    <location>
        <position position="1"/>
    </location>
</feature>
<evidence type="ECO:0000256" key="2">
    <source>
        <dbReference type="ARBA" id="ARBA00022741"/>
    </source>
</evidence>
<organism evidence="6">
    <name type="scientific">marine metagenome</name>
    <dbReference type="NCBI Taxonomy" id="408172"/>
    <lineage>
        <taxon>unclassified sequences</taxon>
        <taxon>metagenomes</taxon>
        <taxon>ecological metagenomes</taxon>
    </lineage>
</organism>
<dbReference type="PANTHER" id="PTHR41299">
    <property type="entry name" value="THIAMINE PYROPHOSPHOKINASE"/>
    <property type="match status" value="1"/>
</dbReference>
<reference evidence="6" key="1">
    <citation type="submission" date="2018-05" db="EMBL/GenBank/DDBJ databases">
        <authorList>
            <person name="Lanie J.A."/>
            <person name="Ng W.-L."/>
            <person name="Kazmierczak K.M."/>
            <person name="Andrzejewski T.M."/>
            <person name="Davidsen T.M."/>
            <person name="Wayne K.J."/>
            <person name="Tettelin H."/>
            <person name="Glass J.I."/>
            <person name="Rusch D."/>
            <person name="Podicherti R."/>
            <person name="Tsui H.-C.T."/>
            <person name="Winkler M.E."/>
        </authorList>
    </citation>
    <scope>NUCLEOTIDE SEQUENCE</scope>
</reference>
<keyword evidence="4" id="KW-0067">ATP-binding</keyword>
<proteinExistence type="predicted"/>